<dbReference type="Pfam" id="PF25601">
    <property type="entry name" value="AAA_lid_14"/>
    <property type="match status" value="1"/>
</dbReference>
<dbReference type="PROSITE" id="PS50045">
    <property type="entry name" value="SIGMA54_INTERACT_4"/>
    <property type="match status" value="1"/>
</dbReference>
<keyword evidence="1" id="KW-0547">Nucleotide-binding</keyword>
<dbReference type="RefSeq" id="WP_011711799.1">
    <property type="nucleotide sequence ID" value="NC_008576.1"/>
</dbReference>
<keyword evidence="2" id="KW-0067">ATP-binding</keyword>
<dbReference type="SMART" id="SM00382">
    <property type="entry name" value="AAA"/>
    <property type="match status" value="1"/>
</dbReference>
<evidence type="ECO:0000256" key="4">
    <source>
        <dbReference type="ARBA" id="ARBA00023125"/>
    </source>
</evidence>
<evidence type="ECO:0000256" key="1">
    <source>
        <dbReference type="ARBA" id="ARBA00022741"/>
    </source>
</evidence>
<dbReference type="GO" id="GO:0006355">
    <property type="term" value="P:regulation of DNA-templated transcription"/>
    <property type="evidence" value="ECO:0007669"/>
    <property type="project" value="InterPro"/>
</dbReference>
<dbReference type="GO" id="GO:0043565">
    <property type="term" value="F:sequence-specific DNA binding"/>
    <property type="evidence" value="ECO:0007669"/>
    <property type="project" value="InterPro"/>
</dbReference>
<dbReference type="InterPro" id="IPR027417">
    <property type="entry name" value="P-loop_NTPase"/>
</dbReference>
<keyword evidence="3" id="KW-0805">Transcription regulation</keyword>
<dbReference type="PRINTS" id="PR01590">
    <property type="entry name" value="HTHFIS"/>
</dbReference>
<dbReference type="Gene3D" id="1.10.10.60">
    <property type="entry name" value="Homeodomain-like"/>
    <property type="match status" value="1"/>
</dbReference>
<dbReference type="InterPro" id="IPR009057">
    <property type="entry name" value="Homeodomain-like_sf"/>
</dbReference>
<keyword evidence="5" id="KW-0804">Transcription</keyword>
<organism evidence="7 8">
    <name type="scientific">Magnetococcus marinus (strain ATCC BAA-1437 / JCM 17883 / MC-1)</name>
    <dbReference type="NCBI Taxonomy" id="156889"/>
    <lineage>
        <taxon>Bacteria</taxon>
        <taxon>Pseudomonadati</taxon>
        <taxon>Pseudomonadota</taxon>
        <taxon>Magnetococcia</taxon>
        <taxon>Magnetococcales</taxon>
        <taxon>Magnetococcaceae</taxon>
        <taxon>Magnetococcus</taxon>
    </lineage>
</organism>
<protein>
    <submittedName>
        <fullName evidence="7">Sigma54 specific transcriptional regulator, Fis family</fullName>
    </submittedName>
</protein>
<reference evidence="7 8" key="2">
    <citation type="journal article" date="2012" name="Int. J. Syst. Evol. Microbiol.">
        <title>Magnetococcus marinus gen. nov., sp. nov., a marine, magnetotactic bacterium that represents a novel lineage (Magnetococcaceae fam. nov.; Magnetococcales ord. nov.) at the base of the Alphaproteobacteria.</title>
        <authorList>
            <person name="Bazylinski D.A."/>
            <person name="Williams T.J."/>
            <person name="Lefevre C.T."/>
            <person name="Berg R.J."/>
            <person name="Zhang C.L."/>
            <person name="Bowser S.S."/>
            <person name="Dean A.J."/>
            <person name="Beveridge T.J."/>
        </authorList>
    </citation>
    <scope>NUCLEOTIDE SEQUENCE [LARGE SCALE GENOMIC DNA]</scope>
    <source>
        <strain evidence="8">ATCC BAA-1437 / JCM 17883 / MC-1</strain>
    </source>
</reference>
<dbReference type="Pfam" id="PF02954">
    <property type="entry name" value="HTH_8"/>
    <property type="match status" value="1"/>
</dbReference>
<dbReference type="GO" id="GO:0000160">
    <property type="term" value="P:phosphorelay signal transduction system"/>
    <property type="evidence" value="ECO:0007669"/>
    <property type="project" value="UniProtKB-KW"/>
</dbReference>
<evidence type="ECO:0000313" key="7">
    <source>
        <dbReference type="EMBL" id="ABK42626.1"/>
    </source>
</evidence>
<dbReference type="InterPro" id="IPR002197">
    <property type="entry name" value="HTH_Fis"/>
</dbReference>
<dbReference type="Gene3D" id="1.10.8.60">
    <property type="match status" value="1"/>
</dbReference>
<sequence length="320" mass="35495">MTPHDPKQEILTRTPEMESVMRAATLVAQTNVTVLITGESGTGKERIGHLVHAESRRNKGPWVPVNCAALQDNLAESELFGHVRGAFTGATDAHQGRVRASSGGTLFLDEVGELSLPLQAKLLRLLENSECQVVGQAQPVRVDIRIVAATNVDLAQRVREGLFREDLFYRLNIAPLTLPPLRDRPRDIPLLMDHFLLEAAARFERKPPRFTSKALQQIQNHRWPGNIRELLNFCTRMVIYHGGEEVDLPALPVELRGTVPEVASGSPFDLPSQGVDLTAVERGLIKQALERATGNKSKAARLLGLTRDTLLYRLKKHTLD</sequence>
<dbReference type="Proteomes" id="UP000002586">
    <property type="component" value="Chromosome"/>
</dbReference>
<gene>
    <name evidence="7" type="ordered locus">Mmc1_0097</name>
</gene>
<dbReference type="eggNOG" id="COG3829">
    <property type="taxonomic scope" value="Bacteria"/>
</dbReference>
<dbReference type="KEGG" id="mgm:Mmc1_0097"/>
<reference evidence="8" key="1">
    <citation type="journal article" date="2009" name="Appl. Environ. Microbiol.">
        <title>Complete genome sequence of the chemolithoautotrophic marine magnetotactic coccus strain MC-1.</title>
        <authorList>
            <person name="Schubbe S."/>
            <person name="Williams T.J."/>
            <person name="Xie G."/>
            <person name="Kiss H.E."/>
            <person name="Brettin T.S."/>
            <person name="Martinez D."/>
            <person name="Ross C.A."/>
            <person name="Schuler D."/>
            <person name="Cox B.L."/>
            <person name="Nealson K.H."/>
            <person name="Bazylinski D.A."/>
        </authorList>
    </citation>
    <scope>NUCLEOTIDE SEQUENCE [LARGE SCALE GENOMIC DNA]</scope>
    <source>
        <strain evidence="8">ATCC BAA-1437 / JCM 17883 / MC-1</strain>
    </source>
</reference>
<dbReference type="CDD" id="cd00009">
    <property type="entry name" value="AAA"/>
    <property type="match status" value="1"/>
</dbReference>
<dbReference type="InterPro" id="IPR058031">
    <property type="entry name" value="AAA_lid_NorR"/>
</dbReference>
<keyword evidence="4" id="KW-0238">DNA-binding</keyword>
<dbReference type="HOGENOM" id="CLU_000445_0_7_5"/>
<keyword evidence="8" id="KW-1185">Reference proteome</keyword>
<dbReference type="PANTHER" id="PTHR32071">
    <property type="entry name" value="TRANSCRIPTIONAL REGULATORY PROTEIN"/>
    <property type="match status" value="1"/>
</dbReference>
<accession>A0L3T3</accession>
<dbReference type="OrthoDB" id="9805953at2"/>
<dbReference type="SUPFAM" id="SSF52540">
    <property type="entry name" value="P-loop containing nucleoside triphosphate hydrolases"/>
    <property type="match status" value="1"/>
</dbReference>
<evidence type="ECO:0000256" key="2">
    <source>
        <dbReference type="ARBA" id="ARBA00022840"/>
    </source>
</evidence>
<dbReference type="GO" id="GO:0005524">
    <property type="term" value="F:ATP binding"/>
    <property type="evidence" value="ECO:0007669"/>
    <property type="project" value="UniProtKB-KW"/>
</dbReference>
<evidence type="ECO:0000259" key="6">
    <source>
        <dbReference type="PROSITE" id="PS50045"/>
    </source>
</evidence>
<dbReference type="AlphaFoldDB" id="A0L3T3"/>
<dbReference type="InterPro" id="IPR025944">
    <property type="entry name" value="Sigma_54_int_dom_CS"/>
</dbReference>
<dbReference type="PROSITE" id="PS00676">
    <property type="entry name" value="SIGMA54_INTERACT_2"/>
    <property type="match status" value="1"/>
</dbReference>
<dbReference type="Pfam" id="PF00158">
    <property type="entry name" value="Sigma54_activat"/>
    <property type="match status" value="1"/>
</dbReference>
<dbReference type="Gene3D" id="3.40.50.300">
    <property type="entry name" value="P-loop containing nucleotide triphosphate hydrolases"/>
    <property type="match status" value="1"/>
</dbReference>
<dbReference type="SUPFAM" id="SSF46689">
    <property type="entry name" value="Homeodomain-like"/>
    <property type="match status" value="1"/>
</dbReference>
<feature type="domain" description="Sigma-54 factor interaction" evidence="6">
    <location>
        <begin position="10"/>
        <end position="239"/>
    </location>
</feature>
<name>A0L3T3_MAGMM</name>
<dbReference type="PROSITE" id="PS00688">
    <property type="entry name" value="SIGMA54_INTERACT_3"/>
    <property type="match status" value="1"/>
</dbReference>
<evidence type="ECO:0000256" key="5">
    <source>
        <dbReference type="ARBA" id="ARBA00023163"/>
    </source>
</evidence>
<dbReference type="InterPro" id="IPR025662">
    <property type="entry name" value="Sigma_54_int_dom_ATP-bd_1"/>
</dbReference>
<dbReference type="STRING" id="156889.Mmc1_0097"/>
<evidence type="ECO:0000256" key="3">
    <source>
        <dbReference type="ARBA" id="ARBA00023015"/>
    </source>
</evidence>
<dbReference type="PANTHER" id="PTHR32071:SF81">
    <property type="entry name" value="PROPIONATE CATABOLISM OPERON REGULATORY PROTEIN"/>
    <property type="match status" value="1"/>
</dbReference>
<dbReference type="InterPro" id="IPR003593">
    <property type="entry name" value="AAA+_ATPase"/>
</dbReference>
<dbReference type="EMBL" id="CP000471">
    <property type="protein sequence ID" value="ABK42626.1"/>
    <property type="molecule type" value="Genomic_DNA"/>
</dbReference>
<dbReference type="InterPro" id="IPR025943">
    <property type="entry name" value="Sigma_54_int_dom_ATP-bd_2"/>
</dbReference>
<dbReference type="InterPro" id="IPR002078">
    <property type="entry name" value="Sigma_54_int"/>
</dbReference>
<evidence type="ECO:0000313" key="8">
    <source>
        <dbReference type="Proteomes" id="UP000002586"/>
    </source>
</evidence>
<dbReference type="FunFam" id="3.40.50.300:FF:000006">
    <property type="entry name" value="DNA-binding transcriptional regulator NtrC"/>
    <property type="match status" value="1"/>
</dbReference>
<proteinExistence type="predicted"/>
<dbReference type="PROSITE" id="PS00675">
    <property type="entry name" value="SIGMA54_INTERACT_1"/>
    <property type="match status" value="1"/>
</dbReference>